<evidence type="ECO:0000313" key="4">
    <source>
        <dbReference type="Proteomes" id="UP000503482"/>
    </source>
</evidence>
<name>A0AAE7E332_9BACT</name>
<dbReference type="KEGG" id="avp:AVENP_1264"/>
<protein>
    <submittedName>
        <fullName evidence="3">UspA domain-containing protein</fullName>
    </submittedName>
</protein>
<dbReference type="InterPro" id="IPR006016">
    <property type="entry name" value="UspA"/>
</dbReference>
<dbReference type="AlphaFoldDB" id="A0AAE7E332"/>
<dbReference type="CDD" id="cd00293">
    <property type="entry name" value="USP-like"/>
    <property type="match status" value="1"/>
</dbReference>
<dbReference type="SUPFAM" id="SSF52402">
    <property type="entry name" value="Adenine nucleotide alpha hydrolases-like"/>
    <property type="match status" value="2"/>
</dbReference>
<dbReference type="Proteomes" id="UP000503482">
    <property type="component" value="Chromosome"/>
</dbReference>
<evidence type="ECO:0000313" key="3">
    <source>
        <dbReference type="EMBL" id="QKF66818.1"/>
    </source>
</evidence>
<dbReference type="EMBL" id="CP053840">
    <property type="protein sequence ID" value="QKF66818.1"/>
    <property type="molecule type" value="Genomic_DNA"/>
</dbReference>
<keyword evidence="4" id="KW-1185">Reference proteome</keyword>
<evidence type="ECO:0000259" key="2">
    <source>
        <dbReference type="Pfam" id="PF00582"/>
    </source>
</evidence>
<dbReference type="Pfam" id="PF00582">
    <property type="entry name" value="Usp"/>
    <property type="match status" value="1"/>
</dbReference>
<dbReference type="RefSeq" id="WP_128358724.1">
    <property type="nucleotide sequence ID" value="NZ_CP053840.1"/>
</dbReference>
<evidence type="ECO:0000256" key="1">
    <source>
        <dbReference type="SAM" id="Phobius"/>
    </source>
</evidence>
<keyword evidence="1" id="KW-0812">Transmembrane</keyword>
<organism evidence="3 4">
    <name type="scientific">Arcobacter venerupis</name>
    <dbReference type="NCBI Taxonomy" id="1054033"/>
    <lineage>
        <taxon>Bacteria</taxon>
        <taxon>Pseudomonadati</taxon>
        <taxon>Campylobacterota</taxon>
        <taxon>Epsilonproteobacteria</taxon>
        <taxon>Campylobacterales</taxon>
        <taxon>Arcobacteraceae</taxon>
        <taxon>Arcobacter</taxon>
    </lineage>
</organism>
<feature type="domain" description="UspA" evidence="2">
    <location>
        <begin position="5"/>
        <end position="125"/>
    </location>
</feature>
<dbReference type="Gene3D" id="3.40.50.12370">
    <property type="match status" value="1"/>
</dbReference>
<keyword evidence="1" id="KW-1133">Transmembrane helix</keyword>
<accession>A0AAE7E332</accession>
<proteinExistence type="predicted"/>
<feature type="transmembrane region" description="Helical" evidence="1">
    <location>
        <begin position="245"/>
        <end position="262"/>
    </location>
</feature>
<sequence length="275" mass="32526">MTKNKILFATDFSQKSFKIIENILNYIQHSENELYIIHVIENKLLQEKVNKDITKNKGFKILKKYFPILEEKQFFCVEGNVEEQVAYHVDKLSISLVILGYSKKNDFISRFFESSNTKDIVRNLNTLSLIMKSKKNICFNNILIPTDLSVESKEYITEVSKLFPDAKIKIYYSYLLPIERRLNFYSFEQEETSDFQKEAKENLLKEAYDFYNSLEIKNNKRFIIRETALSVENFIKDTKDIKTDLIAVHTTGFFSFFAFYLVEHSKINILIKKIN</sequence>
<gene>
    <name evidence="3" type="ORF">AVENP_1264</name>
</gene>
<reference evidence="3 4" key="1">
    <citation type="submission" date="2020-05" db="EMBL/GenBank/DDBJ databases">
        <title>Complete genome sequencing of Campylobacter and Arcobacter type strains.</title>
        <authorList>
            <person name="Miller W.G."/>
            <person name="Yee E."/>
        </authorList>
    </citation>
    <scope>NUCLEOTIDE SEQUENCE [LARGE SCALE GENOMIC DNA]</scope>
    <source>
        <strain evidence="3 4">LMG 26156</strain>
    </source>
</reference>
<keyword evidence="1" id="KW-0472">Membrane</keyword>